<reference evidence="2 3" key="1">
    <citation type="submission" date="2020-02" db="EMBL/GenBank/DDBJ databases">
        <title>Whole-genome analyses of novel actinobacteria.</title>
        <authorList>
            <person name="Sahin N."/>
            <person name="Tokatli A."/>
        </authorList>
    </citation>
    <scope>NUCLEOTIDE SEQUENCE [LARGE SCALE GENOMIC DNA]</scope>
    <source>
        <strain evidence="2 3">YC504</strain>
    </source>
</reference>
<keyword evidence="3" id="KW-1185">Reference proteome</keyword>
<organism evidence="2 3">
    <name type="scientific">Streptomyces mesophilus</name>
    <dbReference type="NCBI Taxonomy" id="1775132"/>
    <lineage>
        <taxon>Bacteria</taxon>
        <taxon>Bacillati</taxon>
        <taxon>Actinomycetota</taxon>
        <taxon>Actinomycetes</taxon>
        <taxon>Kitasatosporales</taxon>
        <taxon>Streptomycetaceae</taxon>
        <taxon>Streptomyces</taxon>
    </lineage>
</organism>
<evidence type="ECO:0000313" key="3">
    <source>
        <dbReference type="Proteomes" id="UP000481109"/>
    </source>
</evidence>
<dbReference type="Pfam" id="PF13738">
    <property type="entry name" value="Pyr_redox_3"/>
    <property type="match status" value="1"/>
</dbReference>
<dbReference type="InterPro" id="IPR050982">
    <property type="entry name" value="Auxin_biosynth/cation_transpt"/>
</dbReference>
<dbReference type="PANTHER" id="PTHR43539:SF78">
    <property type="entry name" value="FLAVIN-CONTAINING MONOOXYGENASE"/>
    <property type="match status" value="1"/>
</dbReference>
<accession>A0A6G4XFR5</accession>
<dbReference type="PANTHER" id="PTHR43539">
    <property type="entry name" value="FLAVIN-BINDING MONOOXYGENASE-LIKE PROTEIN (AFU_ORTHOLOGUE AFUA_4G09220)"/>
    <property type="match status" value="1"/>
</dbReference>
<protein>
    <submittedName>
        <fullName evidence="2">NAD(P)-binding domain-containing protein</fullName>
    </submittedName>
</protein>
<dbReference type="SUPFAM" id="SSF51905">
    <property type="entry name" value="FAD/NAD(P)-binding domain"/>
    <property type="match status" value="1"/>
</dbReference>
<proteinExistence type="predicted"/>
<dbReference type="Proteomes" id="UP000481109">
    <property type="component" value="Unassembled WGS sequence"/>
</dbReference>
<gene>
    <name evidence="2" type="ORF">G6045_10365</name>
</gene>
<dbReference type="GO" id="GO:0004497">
    <property type="term" value="F:monooxygenase activity"/>
    <property type="evidence" value="ECO:0007669"/>
    <property type="project" value="TreeGrafter"/>
</dbReference>
<dbReference type="PRINTS" id="PR00420">
    <property type="entry name" value="RNGMNOXGNASE"/>
</dbReference>
<sequence>MPSSLPRYSTNIYVDVHRIKCHADAEVIDKRRNKGDPAVSTSTTTLPVLVIGAGPIGLAAAAQLTARGLEPLVLESGSSAGSAVREWSHVRLFSTWAEVVDPAAEKLLAPTGWVQPDGATYPTGGDWAEQYLQPLADVLGDRVRFGATVTGVSRTGRDRVVDADRAEQPFTVHVTYADGTEERILARAVIDASGTWSTPSPLGGDGLPALGERAAADRISYRVPDFKDLAVRARYAGKRTAIVGSGASAFTALASLAQLAKDEPGTHAVWILRRGISGSTFGGGASDQLPARGALGLAAKAAVDHGYATAVTGFRTYEIVHQDGRLVLAGEDGRRLDPVDEVIGLTGFRPDLSFVDELRLALDERLQAPVELAPLIDPNVHSCGTVYPHGVGELSHPEQDVYLAGMKSYGRAPTFLAMTGYEQVRSIAAALAGDQDAAERVELTLPETGVCGGAGLFDEAAAQESQADAGCCGTPALVQLGAPASGGC</sequence>
<evidence type="ECO:0000256" key="1">
    <source>
        <dbReference type="ARBA" id="ARBA00023002"/>
    </source>
</evidence>
<name>A0A6G4XFR5_9ACTN</name>
<evidence type="ECO:0000313" key="2">
    <source>
        <dbReference type="EMBL" id="NGO76073.1"/>
    </source>
</evidence>
<dbReference type="Gene3D" id="3.50.50.60">
    <property type="entry name" value="FAD/NAD(P)-binding domain"/>
    <property type="match status" value="1"/>
</dbReference>
<dbReference type="EMBL" id="JAAKZW010000026">
    <property type="protein sequence ID" value="NGO76073.1"/>
    <property type="molecule type" value="Genomic_DNA"/>
</dbReference>
<dbReference type="GO" id="GO:0050660">
    <property type="term" value="F:flavin adenine dinucleotide binding"/>
    <property type="evidence" value="ECO:0007669"/>
    <property type="project" value="TreeGrafter"/>
</dbReference>
<keyword evidence="1" id="KW-0560">Oxidoreductase</keyword>
<dbReference type="AlphaFoldDB" id="A0A6G4XFR5"/>
<comment type="caution">
    <text evidence="2">The sequence shown here is derived from an EMBL/GenBank/DDBJ whole genome shotgun (WGS) entry which is preliminary data.</text>
</comment>
<dbReference type="InterPro" id="IPR036188">
    <property type="entry name" value="FAD/NAD-bd_sf"/>
</dbReference>